<keyword evidence="6" id="KW-1185">Reference proteome</keyword>
<evidence type="ECO:0000256" key="2">
    <source>
        <dbReference type="PROSITE-ProRule" id="PRU01091"/>
    </source>
</evidence>
<feature type="DNA-binding region" description="OmpR/PhoB-type" evidence="2">
    <location>
        <begin position="65"/>
        <end position="160"/>
    </location>
</feature>
<sequence length="188" mass="20314">MREVQVVRWPTERTRLDALRRDGVPCLIVVASGTAVPTLQRTCEDWVRAGADASEIRARLSSLRARAIRDHRPSVDEEGILRFRGSLAPLTSTEVVVVTALLEYVSTVVEREAIAARLAAANRSSSRNALDLHIMRLRKKLRPLGLSIETVHGRGYVLGAIKGRGGVPSAPGQGVPRPSAPRDGTAAS</sequence>
<dbReference type="GO" id="GO:0000160">
    <property type="term" value="P:phosphorelay signal transduction system"/>
    <property type="evidence" value="ECO:0007669"/>
    <property type="project" value="InterPro"/>
</dbReference>
<dbReference type="GO" id="GO:0003677">
    <property type="term" value="F:DNA binding"/>
    <property type="evidence" value="ECO:0007669"/>
    <property type="project" value="UniProtKB-UniRule"/>
</dbReference>
<reference evidence="5 6" key="1">
    <citation type="submission" date="2020-03" db="EMBL/GenBank/DDBJ databases">
        <title>A novel species.</title>
        <authorList>
            <person name="Gao J."/>
        </authorList>
    </citation>
    <scope>NUCLEOTIDE SEQUENCE [LARGE SCALE GENOMIC DNA]</scope>
    <source>
        <strain evidence="5 6">QMT-12</strain>
    </source>
</reference>
<gene>
    <name evidence="5" type="ORF">HA039_28265</name>
</gene>
<name>A0A6G9H615_9ACTN</name>
<dbReference type="InterPro" id="IPR001867">
    <property type="entry name" value="OmpR/PhoB-type_DNA-bd"/>
</dbReference>
<dbReference type="GO" id="GO:0006355">
    <property type="term" value="P:regulation of DNA-templated transcription"/>
    <property type="evidence" value="ECO:0007669"/>
    <property type="project" value="InterPro"/>
</dbReference>
<evidence type="ECO:0000256" key="3">
    <source>
        <dbReference type="SAM" id="MobiDB-lite"/>
    </source>
</evidence>
<keyword evidence="1 2" id="KW-0238">DNA-binding</keyword>
<dbReference type="Gene3D" id="1.10.10.10">
    <property type="entry name" value="Winged helix-like DNA-binding domain superfamily/Winged helix DNA-binding domain"/>
    <property type="match status" value="1"/>
</dbReference>
<evidence type="ECO:0000259" key="4">
    <source>
        <dbReference type="PROSITE" id="PS51755"/>
    </source>
</evidence>
<dbReference type="AlphaFoldDB" id="A0A6G9H615"/>
<dbReference type="InterPro" id="IPR016032">
    <property type="entry name" value="Sig_transdc_resp-reg_C-effctor"/>
</dbReference>
<proteinExistence type="predicted"/>
<feature type="region of interest" description="Disordered" evidence="3">
    <location>
        <begin position="167"/>
        <end position="188"/>
    </location>
</feature>
<evidence type="ECO:0000313" key="5">
    <source>
        <dbReference type="EMBL" id="QIQ05671.1"/>
    </source>
</evidence>
<organism evidence="5 6">
    <name type="scientific">Streptomyces liangshanensis</name>
    <dbReference type="NCBI Taxonomy" id="2717324"/>
    <lineage>
        <taxon>Bacteria</taxon>
        <taxon>Bacillati</taxon>
        <taxon>Actinomycetota</taxon>
        <taxon>Actinomycetes</taxon>
        <taxon>Kitasatosporales</taxon>
        <taxon>Streptomycetaceae</taxon>
        <taxon>Streptomyces</taxon>
    </lineage>
</organism>
<feature type="domain" description="OmpR/PhoB-type" evidence="4">
    <location>
        <begin position="65"/>
        <end position="160"/>
    </location>
</feature>
<accession>A0A6G9H615</accession>
<dbReference type="SUPFAM" id="SSF46894">
    <property type="entry name" value="C-terminal effector domain of the bipartite response regulators"/>
    <property type="match status" value="1"/>
</dbReference>
<protein>
    <recommendedName>
        <fullName evidence="4">OmpR/PhoB-type domain-containing protein</fullName>
    </recommendedName>
</protein>
<dbReference type="InterPro" id="IPR036388">
    <property type="entry name" value="WH-like_DNA-bd_sf"/>
</dbReference>
<evidence type="ECO:0000256" key="1">
    <source>
        <dbReference type="ARBA" id="ARBA00023125"/>
    </source>
</evidence>
<dbReference type="EMBL" id="CP050177">
    <property type="protein sequence ID" value="QIQ05671.1"/>
    <property type="molecule type" value="Genomic_DNA"/>
</dbReference>
<dbReference type="KEGG" id="slia:HA039_28265"/>
<dbReference type="PROSITE" id="PS51755">
    <property type="entry name" value="OMPR_PHOB"/>
    <property type="match status" value="1"/>
</dbReference>
<dbReference type="RefSeq" id="WP_167034163.1">
    <property type="nucleotide sequence ID" value="NZ_CP050177.1"/>
</dbReference>
<evidence type="ECO:0000313" key="6">
    <source>
        <dbReference type="Proteomes" id="UP000501179"/>
    </source>
</evidence>
<dbReference type="SMART" id="SM00862">
    <property type="entry name" value="Trans_reg_C"/>
    <property type="match status" value="1"/>
</dbReference>
<dbReference type="Proteomes" id="UP000501179">
    <property type="component" value="Chromosome"/>
</dbReference>
<dbReference type="Pfam" id="PF00486">
    <property type="entry name" value="Trans_reg_C"/>
    <property type="match status" value="1"/>
</dbReference>